<proteinExistence type="predicted"/>
<feature type="domain" description="Peptidase M24" evidence="1">
    <location>
        <begin position="146"/>
        <end position="380"/>
    </location>
</feature>
<dbReference type="KEGG" id="mpl:Mpal_1223"/>
<dbReference type="PRINTS" id="PR00599">
    <property type="entry name" value="MAPEPTIDASE"/>
</dbReference>
<dbReference type="eggNOG" id="arCOG01000">
    <property type="taxonomic scope" value="Archaea"/>
</dbReference>
<evidence type="ECO:0000259" key="2">
    <source>
        <dbReference type="Pfam" id="PF01321"/>
    </source>
</evidence>
<name>B8GHF6_METPE</name>
<dbReference type="CDD" id="cd01066">
    <property type="entry name" value="APP_MetAP"/>
    <property type="match status" value="1"/>
</dbReference>
<feature type="domain" description="Creatinase N-terminal" evidence="2">
    <location>
        <begin position="15"/>
        <end position="138"/>
    </location>
</feature>
<organism evidence="3 4">
    <name type="scientific">Methanosphaerula palustris (strain ATCC BAA-1556 / DSM 19958 / E1-9c)</name>
    <dbReference type="NCBI Taxonomy" id="521011"/>
    <lineage>
        <taxon>Archaea</taxon>
        <taxon>Methanobacteriati</taxon>
        <taxon>Methanobacteriota</taxon>
        <taxon>Stenosarchaea group</taxon>
        <taxon>Methanomicrobia</taxon>
        <taxon>Methanomicrobiales</taxon>
        <taxon>Methanoregulaceae</taxon>
        <taxon>Methanosphaerula</taxon>
    </lineage>
</organism>
<dbReference type="RefSeq" id="WP_012617880.1">
    <property type="nucleotide sequence ID" value="NC_011832.1"/>
</dbReference>
<dbReference type="HOGENOM" id="CLU_017266_10_0_2"/>
<dbReference type="Proteomes" id="UP000002457">
    <property type="component" value="Chromosome"/>
</dbReference>
<dbReference type="InterPro" id="IPR050659">
    <property type="entry name" value="Peptidase_M24B"/>
</dbReference>
<dbReference type="AlphaFoldDB" id="B8GHF6"/>
<dbReference type="PANTHER" id="PTHR46112">
    <property type="entry name" value="AMINOPEPTIDASE"/>
    <property type="match status" value="1"/>
</dbReference>
<dbReference type="InterPro" id="IPR036005">
    <property type="entry name" value="Creatinase/aminopeptidase-like"/>
</dbReference>
<accession>B8GHF6</accession>
<dbReference type="PANTHER" id="PTHR46112:SF2">
    <property type="entry name" value="XAA-PRO AMINOPEPTIDASE P-RELATED"/>
    <property type="match status" value="1"/>
</dbReference>
<dbReference type="STRING" id="521011.Mpal_1223"/>
<gene>
    <name evidence="3" type="ordered locus">Mpal_1223</name>
</gene>
<dbReference type="InterPro" id="IPR029149">
    <property type="entry name" value="Creatin/AminoP/Spt16_N"/>
</dbReference>
<evidence type="ECO:0000259" key="1">
    <source>
        <dbReference type="Pfam" id="PF00557"/>
    </source>
</evidence>
<dbReference type="SUPFAM" id="SSF53092">
    <property type="entry name" value="Creatinase/prolidase N-terminal domain"/>
    <property type="match status" value="1"/>
</dbReference>
<dbReference type="Pfam" id="PF00557">
    <property type="entry name" value="Peptidase_M24"/>
    <property type="match status" value="1"/>
</dbReference>
<dbReference type="EMBL" id="CP001338">
    <property type="protein sequence ID" value="ACL16561.1"/>
    <property type="molecule type" value="Genomic_DNA"/>
</dbReference>
<sequence>MMITMPVPVSELMGRMSRFRTQMDKNHPDWEIVAILGKVDLYYFTGTIQDGILLIPRNDEAVFWVRQSYERALDESRSPCIRKMSRYRDIAAVMGTFPATLYLEMELVTMAQVQRLQKSLNFTDVKAVDAEVAAVRSVKSGYELSLMEKAGRIHRHVLEDCMPSLLSEGIDEVELNSDLYSLMVKEGHQGIIRFDMFNEMILGQIGFGVSSIYPTCVNTPGGISGMHPAVPLMGCRERRLRKGDLVVVDIGCGVEGYQTDKTMTYMFGSPIPDAAVQVHEHCVDIQNELASLLKPGAIPSEIYSTIIDGLSPEFLKDFMGFGGHQVKFLGHGIGLWIDEKPVIAKGFDEPLEEGMVFALEPKKGIQGVGLVGIENTFVVTPQGGRCITGDNPGLIPVY</sequence>
<dbReference type="Gene3D" id="3.90.230.10">
    <property type="entry name" value="Creatinase/methionine aminopeptidase superfamily"/>
    <property type="match status" value="1"/>
</dbReference>
<keyword evidence="4" id="KW-1185">Reference proteome</keyword>
<reference evidence="3 4" key="1">
    <citation type="journal article" date="2015" name="Genome Announc.">
        <title>Complete Genome Sequence of Methanosphaerula palustris E1-9CT, a Hydrogenotrophic Methanogen Isolated from a Minerotrophic Fen Peatland.</title>
        <authorList>
            <person name="Cadillo-Quiroz H."/>
            <person name="Browne P."/>
            <person name="Kyrpides N."/>
            <person name="Woyke T."/>
            <person name="Goodwin L."/>
            <person name="Detter C."/>
            <person name="Yavitt J.B."/>
            <person name="Zinder S.H."/>
        </authorList>
    </citation>
    <scope>NUCLEOTIDE SEQUENCE [LARGE SCALE GENOMIC DNA]</scope>
    <source>
        <strain evidence="4">ATCC BAA-1556 / DSM 19958 / E1-9c</strain>
    </source>
</reference>
<dbReference type="InterPro" id="IPR000587">
    <property type="entry name" value="Creatinase_N"/>
</dbReference>
<dbReference type="InterPro" id="IPR001714">
    <property type="entry name" value="Pept_M24_MAP"/>
</dbReference>
<evidence type="ECO:0000313" key="4">
    <source>
        <dbReference type="Proteomes" id="UP000002457"/>
    </source>
</evidence>
<protein>
    <submittedName>
        <fullName evidence="3">Peptidase M24</fullName>
    </submittedName>
</protein>
<evidence type="ECO:0000313" key="3">
    <source>
        <dbReference type="EMBL" id="ACL16561.1"/>
    </source>
</evidence>
<dbReference type="SUPFAM" id="SSF55920">
    <property type="entry name" value="Creatinase/aminopeptidase"/>
    <property type="match status" value="1"/>
</dbReference>
<dbReference type="Gene3D" id="3.40.350.10">
    <property type="entry name" value="Creatinase/prolidase N-terminal domain"/>
    <property type="match status" value="1"/>
</dbReference>
<dbReference type="Pfam" id="PF01321">
    <property type="entry name" value="Creatinase_N"/>
    <property type="match status" value="1"/>
</dbReference>
<dbReference type="InterPro" id="IPR000994">
    <property type="entry name" value="Pept_M24"/>
</dbReference>
<dbReference type="GeneID" id="7271501"/>